<comment type="caution">
    <text evidence="1">The sequence shown here is derived from an EMBL/GenBank/DDBJ whole genome shotgun (WGS) entry which is preliminary data.</text>
</comment>
<gene>
    <name evidence="1" type="ORF">GMARGA_LOCUS25947</name>
</gene>
<evidence type="ECO:0000313" key="2">
    <source>
        <dbReference type="Proteomes" id="UP000789901"/>
    </source>
</evidence>
<protein>
    <submittedName>
        <fullName evidence="1">34709_t:CDS:1</fullName>
    </submittedName>
</protein>
<sequence length="490" mass="56453">MFEITKCKECRATESSRFRLLKNEKWRQAEENGLTKVTWVEGNILYNLCYMNLVKNPLQRLKKSTKRVKVSVEEVDLNRNEIETTEEVTNQDVEAVMEDVEDVGPFGLIGAIETMARTFYERKHVKKEGPIYSYNELRGVFQADKNFNNFLDQLYLVAKPLERSDKTMNRMKKLIVHICYLLALLNNTKINSFKFNLAYYLDSVGTSNEGLNTLANIGITTTARAVDRKKKQLSESHGKYVEKALENCSEKALRTTIITNPCSMLAIPRNRALNPKVVNDELILKYLDERFIENLGVSYHDRRQSYLGECSDDELIERLTLHSYNDRLAEKKSDRHIQNAILFDFVEGNLKGIKNYTKALQVMYDQESMQKGFVTIRKPFTTVFCDYVHCDSNYSVDGKVLACGHGYHNHCLEKCQSKCLICLDYLRNEIKKNIGTLKVSLTKELNEKEFADERTGNIAESDIDDANTATDNMEIVENLLEEAKKSFFAL</sequence>
<name>A0ABN7W3E7_GIGMA</name>
<evidence type="ECO:0000313" key="1">
    <source>
        <dbReference type="EMBL" id="CAG8814062.1"/>
    </source>
</evidence>
<reference evidence="1 2" key="1">
    <citation type="submission" date="2021-06" db="EMBL/GenBank/DDBJ databases">
        <authorList>
            <person name="Kallberg Y."/>
            <person name="Tangrot J."/>
            <person name="Rosling A."/>
        </authorList>
    </citation>
    <scope>NUCLEOTIDE SEQUENCE [LARGE SCALE GENOMIC DNA]</scope>
    <source>
        <strain evidence="1 2">120-4 pot B 10/14</strain>
    </source>
</reference>
<keyword evidence="2" id="KW-1185">Reference proteome</keyword>
<dbReference type="EMBL" id="CAJVQB010029445">
    <property type="protein sequence ID" value="CAG8814062.1"/>
    <property type="molecule type" value="Genomic_DNA"/>
</dbReference>
<dbReference type="Proteomes" id="UP000789901">
    <property type="component" value="Unassembled WGS sequence"/>
</dbReference>
<organism evidence="1 2">
    <name type="scientific">Gigaspora margarita</name>
    <dbReference type="NCBI Taxonomy" id="4874"/>
    <lineage>
        <taxon>Eukaryota</taxon>
        <taxon>Fungi</taxon>
        <taxon>Fungi incertae sedis</taxon>
        <taxon>Mucoromycota</taxon>
        <taxon>Glomeromycotina</taxon>
        <taxon>Glomeromycetes</taxon>
        <taxon>Diversisporales</taxon>
        <taxon>Gigasporaceae</taxon>
        <taxon>Gigaspora</taxon>
    </lineage>
</organism>
<proteinExistence type="predicted"/>
<accession>A0ABN7W3E7</accession>